<proteinExistence type="predicted"/>
<evidence type="ECO:0000313" key="2">
    <source>
        <dbReference type="EMBL" id="QCP48252.1"/>
    </source>
</evidence>
<name>A0A4P8IHS3_9BURK</name>
<organism evidence="2 3">
    <name type="scientific">Trinickia violacea</name>
    <dbReference type="NCBI Taxonomy" id="2571746"/>
    <lineage>
        <taxon>Bacteria</taxon>
        <taxon>Pseudomonadati</taxon>
        <taxon>Pseudomonadota</taxon>
        <taxon>Betaproteobacteria</taxon>
        <taxon>Burkholderiales</taxon>
        <taxon>Burkholderiaceae</taxon>
        <taxon>Trinickia</taxon>
    </lineage>
</organism>
<evidence type="ECO:0000313" key="3">
    <source>
        <dbReference type="Proteomes" id="UP000298656"/>
    </source>
</evidence>
<dbReference type="InterPro" id="IPR019302">
    <property type="entry name" value="CAP12/PCTIR_TIR_dom"/>
</dbReference>
<keyword evidence="3" id="KW-1185">Reference proteome</keyword>
<protein>
    <recommendedName>
        <fullName evidence="1">CD-NTase-associated protein 12/Pycsar effector protein TIR domain-containing protein</fullName>
    </recommendedName>
</protein>
<feature type="domain" description="CD-NTase-associated protein 12/Pycsar effector protein TIR" evidence="1">
    <location>
        <begin position="45"/>
        <end position="165"/>
    </location>
</feature>
<dbReference type="EMBL" id="CP040077">
    <property type="protein sequence ID" value="QCP48252.1"/>
    <property type="molecule type" value="Genomic_DNA"/>
</dbReference>
<dbReference type="Pfam" id="PF10137">
    <property type="entry name" value="CAP12-PCTIR_TIR"/>
    <property type="match status" value="1"/>
</dbReference>
<dbReference type="KEGG" id="tvl:FAZ95_03010"/>
<sequence length="342" mass="38204">MLPAGLDFFPWQNASGYATSYERLATPPKIESNNKRRREAVLKPKVFIGSSVEGLDFAQGIAASLDYAAHAVPWPATFPASGMTIDSLLEEFARKDFAVFVFSPDDVAKIRETEYAVARDNVLFEAGLFMGVHGRNRVFIVTPRGTEKPFHIASDLLGFTSIAYDHDWAKDESIAAGANPAFLIKSAIQKTDWSTQRLDITGKKVFFQDKSDTGVNITYKTKLFFNVSNNTNWPVVVESLEFDFGKHVPCKLANIYGKRGASVHKPEFHTGVKHDRTLDDYKSVCHLYPGESVNAWVAYEPDTDPVTHATQLNALATSDKLATWTYSCAWDGGRPREYREKM</sequence>
<dbReference type="Proteomes" id="UP000298656">
    <property type="component" value="Chromosome 1"/>
</dbReference>
<dbReference type="OrthoDB" id="9025000at2"/>
<dbReference type="GO" id="GO:0050135">
    <property type="term" value="F:NADP+ nucleosidase activity"/>
    <property type="evidence" value="ECO:0007669"/>
    <property type="project" value="InterPro"/>
</dbReference>
<reference evidence="2 3" key="1">
    <citation type="submission" date="2019-05" db="EMBL/GenBank/DDBJ databases">
        <title>Burkholderia sp. DHOD12, isolated from subtropical forest soil.</title>
        <authorList>
            <person name="Gao Z.-H."/>
            <person name="Qiu L.-H."/>
        </authorList>
    </citation>
    <scope>NUCLEOTIDE SEQUENCE [LARGE SCALE GENOMIC DNA]</scope>
    <source>
        <strain evidence="2 3">DHOD12</strain>
    </source>
</reference>
<accession>A0A4P8IHS3</accession>
<evidence type="ECO:0000259" key="1">
    <source>
        <dbReference type="Pfam" id="PF10137"/>
    </source>
</evidence>
<dbReference type="AlphaFoldDB" id="A0A4P8IHS3"/>
<gene>
    <name evidence="2" type="ORF">FAZ95_03010</name>
</gene>